<evidence type="ECO:0000313" key="2">
    <source>
        <dbReference type="Proteomes" id="UP000001304"/>
    </source>
</evidence>
<dbReference type="EMBL" id="CP002098">
    <property type="protein sequence ID" value="ADM27971.1"/>
    <property type="molecule type" value="Genomic_DNA"/>
</dbReference>
<dbReference type="Gene3D" id="3.60.15.10">
    <property type="entry name" value="Ribonuclease Z/Hydroxyacylglutathione hydrolase-like"/>
    <property type="match status" value="1"/>
</dbReference>
<dbReference type="BioCyc" id="IAGG583356:GHAH-1142-MONOMER"/>
<dbReference type="PANTHER" id="PTHR23240">
    <property type="entry name" value="DNA CROSS-LINK REPAIR PROTEIN PSO2/SNM1-RELATED"/>
    <property type="match status" value="1"/>
</dbReference>
<gene>
    <name evidence="1" type="ordered locus">Igag_1165</name>
</gene>
<dbReference type="Proteomes" id="UP000001304">
    <property type="component" value="Chromosome"/>
</dbReference>
<keyword evidence="2" id="KW-1185">Reference proteome</keyword>
<protein>
    <recommendedName>
        <fullName evidence="3">Exonuclease</fullName>
    </recommendedName>
</protein>
<organism evidence="1 2">
    <name type="scientific">Ignisphaera aggregans (strain DSM 17230 / JCM 13409 / AQ1.S1)</name>
    <dbReference type="NCBI Taxonomy" id="583356"/>
    <lineage>
        <taxon>Archaea</taxon>
        <taxon>Thermoproteota</taxon>
        <taxon>Thermoprotei</taxon>
        <taxon>Desulfurococcales</taxon>
        <taxon>Desulfurococcaceae</taxon>
        <taxon>Ignisphaera</taxon>
    </lineage>
</organism>
<dbReference type="InterPro" id="IPR036866">
    <property type="entry name" value="RibonucZ/Hydroxyglut_hydro"/>
</dbReference>
<sequence length="340" mass="38785">MSLPAYVDIYGAIVFPNNICIDGHHNGCLYRVVTHIHADHTIHIDRSITASRYIIASPITLEMLLALGYNIPKSKSFKLNYDEVIDFYDGSKLRFVKAEHIPGTTQVLYEDKDIVVAYTSDFKSPGRGTEIIADVDVLVIDATYGDPRFSRADEDVIWSEFVKLVRKLMSMGPIALYAYYGKAQDVMVRLRMEGIDAPFILSPAHWKLYRVLSRFGYEINDVFLSGSAEASEIERTGWYIEVHHTSRFNSLKRVYGLKHIFLTGRYIKTIMSRDSGNTWIVGISGHADFNELIYYVDNARPRLLVVDGYRSEYAHRFSSYVRENMGIESIVTPMTVSLSF</sequence>
<name>E0SP25_IGNAA</name>
<dbReference type="STRING" id="583356.Igag_1165"/>
<accession>E0SP25</accession>
<dbReference type="GO" id="GO:0035312">
    <property type="term" value="F:5'-3' DNA exonuclease activity"/>
    <property type="evidence" value="ECO:0007669"/>
    <property type="project" value="TreeGrafter"/>
</dbReference>
<proteinExistence type="predicted"/>
<dbReference type="GO" id="GO:0003684">
    <property type="term" value="F:damaged DNA binding"/>
    <property type="evidence" value="ECO:0007669"/>
    <property type="project" value="TreeGrafter"/>
</dbReference>
<dbReference type="AlphaFoldDB" id="E0SP25"/>
<evidence type="ECO:0000313" key="1">
    <source>
        <dbReference type="EMBL" id="ADM27971.1"/>
    </source>
</evidence>
<evidence type="ECO:0008006" key="3">
    <source>
        <dbReference type="Google" id="ProtNLM"/>
    </source>
</evidence>
<dbReference type="SUPFAM" id="SSF56281">
    <property type="entry name" value="Metallo-hydrolase/oxidoreductase"/>
    <property type="match status" value="1"/>
</dbReference>
<dbReference type="GO" id="GO:0006303">
    <property type="term" value="P:double-strand break repair via nonhomologous end joining"/>
    <property type="evidence" value="ECO:0007669"/>
    <property type="project" value="TreeGrafter"/>
</dbReference>
<reference evidence="1 2" key="1">
    <citation type="journal article" date="2010" name="Stand. Genomic Sci.">
        <title>Complete genome sequence of Ignisphaera aggregans type strain (AQ1.S1).</title>
        <authorList>
            <person name="Goker M."/>
            <person name="Held B."/>
            <person name="Lapidus A."/>
            <person name="Nolan M."/>
            <person name="Spring S."/>
            <person name="Yasawong M."/>
            <person name="Lucas S."/>
            <person name="Glavina Del Rio T."/>
            <person name="Tice H."/>
            <person name="Cheng J.F."/>
            <person name="Goodwin L."/>
            <person name="Tapia R."/>
            <person name="Pitluck S."/>
            <person name="Liolios K."/>
            <person name="Ivanova N."/>
            <person name="Mavromatis K."/>
            <person name="Mikhailova N."/>
            <person name="Pati A."/>
            <person name="Chen A."/>
            <person name="Palaniappan K."/>
            <person name="Brambilla E."/>
            <person name="Land M."/>
            <person name="Hauser L."/>
            <person name="Chang Y.J."/>
            <person name="Jeffries C.D."/>
            <person name="Brettin T."/>
            <person name="Detter J.C."/>
            <person name="Han C."/>
            <person name="Rohde M."/>
            <person name="Sikorski J."/>
            <person name="Woyke T."/>
            <person name="Bristow J."/>
            <person name="Eisen J.A."/>
            <person name="Markowitz V."/>
            <person name="Hugenholtz P."/>
            <person name="Kyrpides N.C."/>
            <person name="Klenk H.P."/>
        </authorList>
    </citation>
    <scope>NUCLEOTIDE SEQUENCE [LARGE SCALE GENOMIC DNA]</scope>
    <source>
        <strain evidence="2">DSM 17230 / JCM 13409 / AQ1.S1</strain>
    </source>
</reference>
<dbReference type="HOGENOM" id="CLU_050517_0_0_2"/>
<dbReference type="KEGG" id="iag:Igag_1165"/>
<dbReference type="GO" id="GO:0036297">
    <property type="term" value="P:interstrand cross-link repair"/>
    <property type="evidence" value="ECO:0007669"/>
    <property type="project" value="TreeGrafter"/>
</dbReference>